<evidence type="ECO:0000256" key="1">
    <source>
        <dbReference type="ARBA" id="ARBA00001974"/>
    </source>
</evidence>
<dbReference type="InterPro" id="IPR036318">
    <property type="entry name" value="FAD-bd_PCMH-like_sf"/>
</dbReference>
<accession>E7C6R4</accession>
<sequence>MVSDVADLLIKEFGEKKIKTSKDYLDKYGRDWYKGIEAKPSAIFFPENEKDISDLIIFANKHKHPIVPSGGRTGLNGGATAANNEIVVSSEKLNKIEWLSDANQIKCQSGVITDNAKEFALENNRLLPISFSATSSSTIGGNLATNAAGAKFIRYGATKEHVASMKVVLASGESIELRKDVLKDATGPNLMELFFGSEGTLGFITEITLNTFPLPAYTENILINFNDINLIQEEILKTNNKNIISAVEFWDSNCQKLFNKEKNDNYEVLIELGADSEAEINKCLEDLANLNAEVSLLNSKQTSELWSKREEIPVKLADLNAYKLDICVPIKNLKSYLDEIYKIDLDKEVYCFGHLGDGNVHVNIVSDTNLEELKSKIYDLTISLNGSPSAEHGIGQRKKHIWADFSYYSDKLKLLESLKKSMDPNNILCPKVFFD</sequence>
<dbReference type="InterPro" id="IPR016166">
    <property type="entry name" value="FAD-bd_PCMH"/>
</dbReference>
<keyword evidence="5" id="KW-0175">Coiled coil</keyword>
<dbReference type="GO" id="GO:0071949">
    <property type="term" value="F:FAD binding"/>
    <property type="evidence" value="ECO:0007669"/>
    <property type="project" value="InterPro"/>
</dbReference>
<dbReference type="EMBL" id="GU568006">
    <property type="protein sequence ID" value="ADI23138.1"/>
    <property type="molecule type" value="Genomic_DNA"/>
</dbReference>
<feature type="coiled-coil region" evidence="5">
    <location>
        <begin position="273"/>
        <end position="300"/>
    </location>
</feature>
<proteinExistence type="predicted"/>
<dbReference type="GO" id="GO:0022904">
    <property type="term" value="P:respiratory electron transport chain"/>
    <property type="evidence" value="ECO:0007669"/>
    <property type="project" value="TreeGrafter"/>
</dbReference>
<dbReference type="Pfam" id="PF01565">
    <property type="entry name" value="FAD_binding_4"/>
    <property type="match status" value="1"/>
</dbReference>
<dbReference type="InterPro" id="IPR016169">
    <property type="entry name" value="FAD-bd_PCMH_sub2"/>
</dbReference>
<protein>
    <submittedName>
        <fullName evidence="7">FAD/FMN-containing dehydrogenases</fullName>
    </submittedName>
</protein>
<evidence type="ECO:0000256" key="2">
    <source>
        <dbReference type="ARBA" id="ARBA00022630"/>
    </source>
</evidence>
<dbReference type="InterPro" id="IPR004113">
    <property type="entry name" value="FAD-bd_oxidored_4_C"/>
</dbReference>
<dbReference type="PROSITE" id="PS51387">
    <property type="entry name" value="FAD_PCMH"/>
    <property type="match status" value="1"/>
</dbReference>
<dbReference type="PANTHER" id="PTHR43716">
    <property type="entry name" value="D-2-HYDROXYGLUTARATE DEHYDROGENASE, MITOCHONDRIAL"/>
    <property type="match status" value="1"/>
</dbReference>
<dbReference type="InterPro" id="IPR016164">
    <property type="entry name" value="FAD-linked_Oxase-like_C"/>
</dbReference>
<dbReference type="SUPFAM" id="SSF55103">
    <property type="entry name" value="FAD-linked oxidases, C-terminal domain"/>
    <property type="match status" value="1"/>
</dbReference>
<dbReference type="Pfam" id="PF02913">
    <property type="entry name" value="FAD-oxidase_C"/>
    <property type="match status" value="1"/>
</dbReference>
<dbReference type="AlphaFoldDB" id="E7C6R4"/>
<evidence type="ECO:0000256" key="3">
    <source>
        <dbReference type="ARBA" id="ARBA00022827"/>
    </source>
</evidence>
<dbReference type="PANTHER" id="PTHR43716:SF1">
    <property type="entry name" value="D-2-HYDROXYGLUTARATE DEHYDROGENASE, MITOCHONDRIAL"/>
    <property type="match status" value="1"/>
</dbReference>
<name>E7C6R4_9GAMM</name>
<evidence type="ECO:0000256" key="4">
    <source>
        <dbReference type="ARBA" id="ARBA00023002"/>
    </source>
</evidence>
<keyword evidence="4" id="KW-0560">Oxidoreductase</keyword>
<feature type="domain" description="FAD-binding PCMH-type" evidence="6">
    <location>
        <begin position="36"/>
        <end position="214"/>
    </location>
</feature>
<organism evidence="7">
    <name type="scientific">uncultured gamma proteobacterium HF0770_09E07</name>
    <dbReference type="NCBI Taxonomy" id="723576"/>
    <lineage>
        <taxon>Bacteria</taxon>
        <taxon>Pseudomonadati</taxon>
        <taxon>Pseudomonadota</taxon>
        <taxon>Gammaproteobacteria</taxon>
        <taxon>environmental samples</taxon>
    </lineage>
</organism>
<dbReference type="SUPFAM" id="SSF56176">
    <property type="entry name" value="FAD-binding/transporter-associated domain-like"/>
    <property type="match status" value="1"/>
</dbReference>
<reference evidence="7" key="1">
    <citation type="submission" date="2010-01" db="EMBL/GenBank/DDBJ databases">
        <title>Genome fragments of uncultured bacteria from the North Pacific subtropical Gyre.</title>
        <authorList>
            <person name="Pham V.D."/>
            <person name="Delong E.F."/>
        </authorList>
    </citation>
    <scope>NUCLEOTIDE SEQUENCE</scope>
</reference>
<keyword evidence="2" id="KW-0285">Flavoprotein</keyword>
<dbReference type="InterPro" id="IPR051264">
    <property type="entry name" value="FAD-oxidored/transferase_4"/>
</dbReference>
<evidence type="ECO:0000313" key="7">
    <source>
        <dbReference type="EMBL" id="ADI23138.1"/>
    </source>
</evidence>
<dbReference type="Gene3D" id="3.30.465.10">
    <property type="match status" value="1"/>
</dbReference>
<evidence type="ECO:0000256" key="5">
    <source>
        <dbReference type="SAM" id="Coils"/>
    </source>
</evidence>
<dbReference type="GO" id="GO:0016491">
    <property type="term" value="F:oxidoreductase activity"/>
    <property type="evidence" value="ECO:0007669"/>
    <property type="project" value="UniProtKB-KW"/>
</dbReference>
<comment type="cofactor">
    <cofactor evidence="1">
        <name>FAD</name>
        <dbReference type="ChEBI" id="CHEBI:57692"/>
    </cofactor>
</comment>
<evidence type="ECO:0000259" key="6">
    <source>
        <dbReference type="PROSITE" id="PS51387"/>
    </source>
</evidence>
<keyword evidence="3" id="KW-0274">FAD</keyword>
<dbReference type="InterPro" id="IPR006094">
    <property type="entry name" value="Oxid_FAD_bind_N"/>
</dbReference>
<dbReference type="Gene3D" id="3.30.70.2740">
    <property type="match status" value="1"/>
</dbReference>